<protein>
    <submittedName>
        <fullName evidence="1">Uncharacterized protein</fullName>
    </submittedName>
</protein>
<reference evidence="1" key="1">
    <citation type="journal article" date="2015" name="Nature">
        <title>Complex archaea that bridge the gap between prokaryotes and eukaryotes.</title>
        <authorList>
            <person name="Spang A."/>
            <person name="Saw J.H."/>
            <person name="Jorgensen S.L."/>
            <person name="Zaremba-Niedzwiedzka K."/>
            <person name="Martijn J."/>
            <person name="Lind A.E."/>
            <person name="van Eijk R."/>
            <person name="Schleper C."/>
            <person name="Guy L."/>
            <person name="Ettema T.J."/>
        </authorList>
    </citation>
    <scope>NUCLEOTIDE SEQUENCE</scope>
</reference>
<comment type="caution">
    <text evidence="1">The sequence shown here is derived from an EMBL/GenBank/DDBJ whole genome shotgun (WGS) entry which is preliminary data.</text>
</comment>
<dbReference type="EMBL" id="LAZR01000692">
    <property type="protein sequence ID" value="KKN60556.1"/>
    <property type="molecule type" value="Genomic_DNA"/>
</dbReference>
<proteinExistence type="predicted"/>
<evidence type="ECO:0000313" key="1">
    <source>
        <dbReference type="EMBL" id="KKN60556.1"/>
    </source>
</evidence>
<dbReference type="AlphaFoldDB" id="A0A0F9UH43"/>
<sequence>MDNKRLDILKDLLVDEECTLEDLRRLVEKSKSFLKIESKSGKIIISPEFPFIVKEKIIIFLIGSYFSKELGLNNDIQITSRYMSEEIDIAQTTLSGPLGDLAKSKIIGIENNSYAIKFYEIEMQLNLLTEKYLFKKKIDTTFTSKKAKSVEKKKTNIKKQTSEYLSQKIIKTFQEESLKNEIVKHNLTLDDLYSVVNIVDNEIILLKGWKGSTNREGHVKAALLFLTINKLIYDLDEINSSELRKSLMNAGVEMRNFSSTLKNYSTYIIHKRGPIGSIKTSYRITSLGFQKGIMLLKDLIENTSNFDLKFRSRITKDISDKISINADELNQNIVSFAKDNGIDEEKLKILFEFQKEGIRICTPIKENTRKSLQIKTLMLLGVLLKKVYYVNKFSGKTLLRDSRTSPDRLDLLNSSKSYMKYFSANKPKSAMQLTYAGEKKALEMLKSYLEGETCQL</sequence>
<name>A0A0F9UH43_9ZZZZ</name>
<gene>
    <name evidence="1" type="ORF">LCGC14_0530940</name>
</gene>
<accession>A0A0F9UH43</accession>
<organism evidence="1">
    <name type="scientific">marine sediment metagenome</name>
    <dbReference type="NCBI Taxonomy" id="412755"/>
    <lineage>
        <taxon>unclassified sequences</taxon>
        <taxon>metagenomes</taxon>
        <taxon>ecological metagenomes</taxon>
    </lineage>
</organism>